<feature type="compositionally biased region" description="Basic and acidic residues" evidence="1">
    <location>
        <begin position="392"/>
        <end position="401"/>
    </location>
</feature>
<feature type="transmembrane region" description="Helical" evidence="2">
    <location>
        <begin position="214"/>
        <end position="234"/>
    </location>
</feature>
<keyword evidence="4" id="KW-1185">Reference proteome</keyword>
<dbReference type="RefSeq" id="WP_135631970.1">
    <property type="nucleotide sequence ID" value="NZ_RQFE01000009.1"/>
</dbReference>
<dbReference type="OrthoDB" id="344972at2"/>
<evidence type="ECO:0000313" key="3">
    <source>
        <dbReference type="EMBL" id="TGK75182.1"/>
    </source>
</evidence>
<reference evidence="3" key="1">
    <citation type="journal article" date="2019" name="PLoS Negl. Trop. Dis.">
        <title>Revisiting the worldwide diversity of Leptospira species in the environment.</title>
        <authorList>
            <person name="Vincent A.T."/>
            <person name="Schiettekatte O."/>
            <person name="Bourhy P."/>
            <person name="Veyrier F.J."/>
            <person name="Picardeau M."/>
        </authorList>
    </citation>
    <scope>NUCLEOTIDE SEQUENCE [LARGE SCALE GENOMIC DNA]</scope>
    <source>
        <strain evidence="3">201800293</strain>
    </source>
</reference>
<comment type="caution">
    <text evidence="3">The sequence shown here is derived from an EMBL/GenBank/DDBJ whole genome shotgun (WGS) entry which is preliminary data.</text>
</comment>
<proteinExistence type="predicted"/>
<evidence type="ECO:0000256" key="1">
    <source>
        <dbReference type="SAM" id="MobiDB-lite"/>
    </source>
</evidence>
<feature type="transmembrane region" description="Helical" evidence="2">
    <location>
        <begin position="12"/>
        <end position="38"/>
    </location>
</feature>
<accession>A0A6N4QJJ7</accession>
<organism evidence="3 4">
    <name type="scientific">Leptospira kanakyensis</name>
    <dbReference type="NCBI Taxonomy" id="2484968"/>
    <lineage>
        <taxon>Bacteria</taxon>
        <taxon>Pseudomonadati</taxon>
        <taxon>Spirochaetota</taxon>
        <taxon>Spirochaetia</taxon>
        <taxon>Leptospirales</taxon>
        <taxon>Leptospiraceae</taxon>
        <taxon>Leptospira</taxon>
    </lineage>
</organism>
<name>A0A6N4QJJ7_9LEPT</name>
<keyword evidence="2" id="KW-0472">Membrane</keyword>
<dbReference type="EMBL" id="RQFF01000010">
    <property type="protein sequence ID" value="TGK75182.1"/>
    <property type="molecule type" value="Genomic_DNA"/>
</dbReference>
<dbReference type="Proteomes" id="UP000297239">
    <property type="component" value="Unassembled WGS sequence"/>
</dbReference>
<feature type="transmembrane region" description="Helical" evidence="2">
    <location>
        <begin position="58"/>
        <end position="76"/>
    </location>
</feature>
<evidence type="ECO:0000313" key="4">
    <source>
        <dbReference type="Proteomes" id="UP000297239"/>
    </source>
</evidence>
<feature type="compositionally biased region" description="Low complexity" evidence="1">
    <location>
        <begin position="380"/>
        <end position="390"/>
    </location>
</feature>
<keyword evidence="2" id="KW-1133">Transmembrane helix</keyword>
<feature type="transmembrane region" description="Helical" evidence="2">
    <location>
        <begin position="249"/>
        <end position="271"/>
    </location>
</feature>
<sequence>MDFAILNNGIQIEAGGVSFAFIAIKILLLLVGSIFVLFSLPGLLGKKPVEDPTFNHPFIMFVSGIFWFTVGLLTPLGTEKTSIFLDGVSKEVSITKESTNFKIPFSEFQFLILLPNSAFVAEEDDTQSKSDSETKHISLITSYGFELELGSLDSMSQNQKLKALVTLMNLPIIRSISEIPKKIQQEPSKLSEFNLRSSGRKIQSEWDWMPVPSFLYLFGSGIIFLYGICLVYYFLRLAPAKKFPSFSQILWGIVFIFFSSFILYITLIYGWGRNQVWIGEESIKREFSLFGISISSQVVPKKSLGSLYLNYPIGKEEHCLLYLLYQSEKYQTQWERIYETKWESIYRFDEPNLFFKMKVCDLTIENRLKIMKDIYQFSLSDSSDTGSSPSEIGKEKESNSY</sequence>
<evidence type="ECO:0000256" key="2">
    <source>
        <dbReference type="SAM" id="Phobius"/>
    </source>
</evidence>
<feature type="region of interest" description="Disordered" evidence="1">
    <location>
        <begin position="380"/>
        <end position="401"/>
    </location>
</feature>
<keyword evidence="2" id="KW-0812">Transmembrane</keyword>
<dbReference type="AlphaFoldDB" id="A0A6N4QJJ7"/>
<protein>
    <submittedName>
        <fullName evidence="3">Uncharacterized protein</fullName>
    </submittedName>
</protein>
<gene>
    <name evidence="3" type="ORF">EHQ18_02495</name>
</gene>